<dbReference type="Proteomes" id="UP000603453">
    <property type="component" value="Unassembled WGS sequence"/>
</dbReference>
<organism evidence="2 3">
    <name type="scientific">Mucor saturninus</name>
    <dbReference type="NCBI Taxonomy" id="64648"/>
    <lineage>
        <taxon>Eukaryota</taxon>
        <taxon>Fungi</taxon>
        <taxon>Fungi incertae sedis</taxon>
        <taxon>Mucoromycota</taxon>
        <taxon>Mucoromycotina</taxon>
        <taxon>Mucoromycetes</taxon>
        <taxon>Mucorales</taxon>
        <taxon>Mucorineae</taxon>
        <taxon>Mucoraceae</taxon>
        <taxon>Mucor</taxon>
    </lineage>
</organism>
<reference evidence="2" key="1">
    <citation type="submission" date="2020-12" db="EMBL/GenBank/DDBJ databases">
        <title>Metabolic potential, ecology and presence of endohyphal bacteria is reflected in genomic diversity of Mucoromycotina.</title>
        <authorList>
            <person name="Muszewska A."/>
            <person name="Okrasinska A."/>
            <person name="Steczkiewicz K."/>
            <person name="Drgas O."/>
            <person name="Orlowska M."/>
            <person name="Perlinska-Lenart U."/>
            <person name="Aleksandrzak-Piekarczyk T."/>
            <person name="Szatraj K."/>
            <person name="Zielenkiewicz U."/>
            <person name="Pilsyk S."/>
            <person name="Malc E."/>
            <person name="Mieczkowski P."/>
            <person name="Kruszewska J.S."/>
            <person name="Biernat P."/>
            <person name="Pawlowska J."/>
        </authorList>
    </citation>
    <scope>NUCLEOTIDE SEQUENCE</scope>
    <source>
        <strain evidence="2">WA0000017839</strain>
    </source>
</reference>
<evidence type="ECO:0000313" key="3">
    <source>
        <dbReference type="Proteomes" id="UP000603453"/>
    </source>
</evidence>
<evidence type="ECO:0000256" key="1">
    <source>
        <dbReference type="SAM" id="MobiDB-lite"/>
    </source>
</evidence>
<evidence type="ECO:0000313" key="2">
    <source>
        <dbReference type="EMBL" id="KAG2212627.1"/>
    </source>
</evidence>
<comment type="caution">
    <text evidence="2">The sequence shown here is derived from an EMBL/GenBank/DDBJ whole genome shotgun (WGS) entry which is preliminary data.</text>
</comment>
<keyword evidence="3" id="KW-1185">Reference proteome</keyword>
<sequence length="834" mass="95489">MQDTESNKNERRHILSTLRDWNIGITPHGKLAMEPCFVQNSVPYIVYEQNTKTESTFICTKSEWTANLLESNTSNPCDTETIKSLSVCKSIFHPDTSLNTTVLHLAKYNVKAYIIVDNIARLTQDFMDELSKAEEHWPHSPQKSWDKLCLIWDKFGFLWPQRVQIGYKAIRKLSINEDTDIKNIKRDLEKSSQDILHNNQKDYSVIWRTSLKPMHEFFPARYTKTRDFINNIIHKFSNLVFHDSLFRLKNIRSGDYLSRQKSYHLDLSEVATVPASSNKAISNSNIFWKFNTSTEETSPYIFTGDSQLLCSGQFDITEPTFLSKSKQQNSLDRNRANISLIQYRQPKNQLTPSYDTDIGLKWEIDISGTAYHQHDDTFFDLDNSIKKLRCLVHGDMVTLSQQSLYLRSALMSCSSSTCKPNSIDSNRSTAAINTVLSPNSILSFSDQYNFSSCNLSESNSTQPTSPSNSVYVAGSLPNSKNRSYEINRSISQSPQGPLAFIESILQIDNIPSEYIWKIEMVSKTIINEENDDVTKSVKSLSLKSSTPDKPKIYSPGLNLAIMNSPISVISNDHNYSIPNINSNNYNISSLIPHRNNEENVKTVLSEQQQWYTKPQKSKWLNVNPKLYNLQKDLPEQDSIYSRYSTPLESIRSIPSPTHSFAPEMSKKKLGKQPLQATKAQTYHAADDSNSWSSSESHSPIDENTDIYLRRTSSPDLTEAESFKRGYQESHNEQNAHQIILQNLFSGSPISSTSQVRYYDDDEEVYLSSQVQSYTMTPRSRFSQQLTPSSSANLTPEEYMKRKMSRENSFMLLIDRETKEQFWLRAIKQSSLSQS</sequence>
<proteinExistence type="predicted"/>
<dbReference type="OrthoDB" id="2338404at2759"/>
<name>A0A8H7RKC8_9FUNG</name>
<protein>
    <submittedName>
        <fullName evidence="2">Uncharacterized protein</fullName>
    </submittedName>
</protein>
<dbReference type="EMBL" id="JAEPRD010000005">
    <property type="protein sequence ID" value="KAG2212627.1"/>
    <property type="molecule type" value="Genomic_DNA"/>
</dbReference>
<gene>
    <name evidence="2" type="ORF">INT47_000603</name>
</gene>
<feature type="compositionally biased region" description="Low complexity" evidence="1">
    <location>
        <begin position="688"/>
        <end position="697"/>
    </location>
</feature>
<dbReference type="AlphaFoldDB" id="A0A8H7RKC8"/>
<feature type="region of interest" description="Disordered" evidence="1">
    <location>
        <begin position="651"/>
        <end position="706"/>
    </location>
</feature>
<accession>A0A8H7RKC8</accession>